<keyword evidence="2" id="KW-0812">Transmembrane</keyword>
<evidence type="ECO:0000256" key="1">
    <source>
        <dbReference type="SAM" id="MobiDB-lite"/>
    </source>
</evidence>
<proteinExistence type="predicted"/>
<evidence type="ECO:0008006" key="5">
    <source>
        <dbReference type="Google" id="ProtNLM"/>
    </source>
</evidence>
<dbReference type="Proteomes" id="UP001596135">
    <property type="component" value="Unassembled WGS sequence"/>
</dbReference>
<reference evidence="4" key="1">
    <citation type="journal article" date="2019" name="Int. J. Syst. Evol. Microbiol.">
        <title>The Global Catalogue of Microorganisms (GCM) 10K type strain sequencing project: providing services to taxonomists for standard genome sequencing and annotation.</title>
        <authorList>
            <consortium name="The Broad Institute Genomics Platform"/>
            <consortium name="The Broad Institute Genome Sequencing Center for Infectious Disease"/>
            <person name="Wu L."/>
            <person name="Ma J."/>
        </authorList>
    </citation>
    <scope>NUCLEOTIDE SEQUENCE [LARGE SCALE GENOMIC DNA]</scope>
    <source>
        <strain evidence="4">CCUG 54522</strain>
    </source>
</reference>
<dbReference type="EMBL" id="JBHSRJ010000004">
    <property type="protein sequence ID" value="MFC6042740.1"/>
    <property type="molecule type" value="Genomic_DNA"/>
</dbReference>
<protein>
    <recommendedName>
        <fullName evidence="5">DZANK-type domain-containing protein</fullName>
    </recommendedName>
</protein>
<accession>A0ABW1LFH8</accession>
<feature type="transmembrane region" description="Helical" evidence="2">
    <location>
        <begin position="175"/>
        <end position="196"/>
    </location>
</feature>
<gene>
    <name evidence="3" type="ORF">ACFPYL_06635</name>
</gene>
<keyword evidence="2" id="KW-0472">Membrane</keyword>
<sequence length="197" mass="20556">MSETLTGKHVSSDERPPKAGPDQDATAPTPVPIEDQPTTAQGSLAPPLAVPTATAAPEEQVTCPECGTVAMVALTRREADDFCKQCDYPLFWTPSKIVLDSGSTSQESLRRLPGTAGRALVGSVPCPHCAEGNLLTAEVCARCGGLMNPPAPAPVVAAPPPPPPPAPEPKKPIPLWVWILGGSTLLLLIALVVYFVR</sequence>
<name>A0ABW1LFH8_9ACTN</name>
<feature type="region of interest" description="Disordered" evidence="1">
    <location>
        <begin position="1"/>
        <end position="46"/>
    </location>
</feature>
<evidence type="ECO:0000313" key="4">
    <source>
        <dbReference type="Proteomes" id="UP001596135"/>
    </source>
</evidence>
<keyword evidence="4" id="KW-1185">Reference proteome</keyword>
<evidence type="ECO:0000313" key="3">
    <source>
        <dbReference type="EMBL" id="MFC6042740.1"/>
    </source>
</evidence>
<comment type="caution">
    <text evidence="3">The sequence shown here is derived from an EMBL/GenBank/DDBJ whole genome shotgun (WGS) entry which is preliminary data.</text>
</comment>
<evidence type="ECO:0000256" key="2">
    <source>
        <dbReference type="SAM" id="Phobius"/>
    </source>
</evidence>
<organism evidence="3 4">
    <name type="scientific">Nocardioides hankookensis</name>
    <dbReference type="NCBI Taxonomy" id="443157"/>
    <lineage>
        <taxon>Bacteria</taxon>
        <taxon>Bacillati</taxon>
        <taxon>Actinomycetota</taxon>
        <taxon>Actinomycetes</taxon>
        <taxon>Propionibacteriales</taxon>
        <taxon>Nocardioidaceae</taxon>
        <taxon>Nocardioides</taxon>
    </lineage>
</organism>
<dbReference type="RefSeq" id="WP_379152009.1">
    <property type="nucleotide sequence ID" value="NZ_JBHSRJ010000004.1"/>
</dbReference>
<keyword evidence="2" id="KW-1133">Transmembrane helix</keyword>